<dbReference type="PANTHER" id="PTHR12561:SF3">
    <property type="entry name" value="LIPOYLTRANSFERASE 1, MITOCHONDRIAL"/>
    <property type="match status" value="1"/>
</dbReference>
<evidence type="ECO:0000313" key="7">
    <source>
        <dbReference type="Proteomes" id="UP000193411"/>
    </source>
</evidence>
<comment type="pathway">
    <text evidence="2">Protein modification; protein lipoylation via exogenous pathway; protein N(6)-(lipoyl)lysine from lipoate: step 2/2.</text>
</comment>
<organism evidence="6 7">
    <name type="scientific">Catenaria anguillulae PL171</name>
    <dbReference type="NCBI Taxonomy" id="765915"/>
    <lineage>
        <taxon>Eukaryota</taxon>
        <taxon>Fungi</taxon>
        <taxon>Fungi incertae sedis</taxon>
        <taxon>Blastocladiomycota</taxon>
        <taxon>Blastocladiomycetes</taxon>
        <taxon>Blastocladiales</taxon>
        <taxon>Catenariaceae</taxon>
        <taxon>Catenaria</taxon>
    </lineage>
</organism>
<name>A0A1Y2HW10_9FUNG</name>
<dbReference type="EMBL" id="MCFL01000007">
    <property type="protein sequence ID" value="ORZ38778.1"/>
    <property type="molecule type" value="Genomic_DNA"/>
</dbReference>
<gene>
    <name evidence="6" type="ORF">BCR44DRAFT_1427780</name>
</gene>
<dbReference type="PANTHER" id="PTHR12561">
    <property type="entry name" value="LIPOATE-PROTEIN LIGASE"/>
    <property type="match status" value="1"/>
</dbReference>
<dbReference type="STRING" id="765915.A0A1Y2HW10"/>
<comment type="function">
    <text evidence="1">Catalyzes both the ATP-dependent activation of exogenously supplied lipoate to lipoyl-AMP and the transfer of the activated lipoyl onto the lipoyl domains of lipoate-dependent enzymes.</text>
</comment>
<evidence type="ECO:0000256" key="1">
    <source>
        <dbReference type="ARBA" id="ARBA00003253"/>
    </source>
</evidence>
<dbReference type="InterPro" id="IPR004562">
    <property type="entry name" value="LipoylTrfase_LipoateP_Ligase"/>
</dbReference>
<dbReference type="AlphaFoldDB" id="A0A1Y2HW10"/>
<dbReference type="SUPFAM" id="SSF55681">
    <property type="entry name" value="Class II aaRS and biotin synthetases"/>
    <property type="match status" value="1"/>
</dbReference>
<dbReference type="Proteomes" id="UP000193411">
    <property type="component" value="Unassembled WGS sequence"/>
</dbReference>
<dbReference type="GO" id="GO:0017118">
    <property type="term" value="F:lipoyltransferase activity"/>
    <property type="evidence" value="ECO:0007669"/>
    <property type="project" value="TreeGrafter"/>
</dbReference>
<evidence type="ECO:0000256" key="3">
    <source>
        <dbReference type="ARBA" id="ARBA00008242"/>
    </source>
</evidence>
<feature type="domain" description="BPL/LPL catalytic" evidence="5">
    <location>
        <begin position="15"/>
        <end position="122"/>
    </location>
</feature>
<protein>
    <recommendedName>
        <fullName evidence="4">Putative lipoate-protein ligase A</fullName>
    </recommendedName>
</protein>
<dbReference type="InterPro" id="IPR045864">
    <property type="entry name" value="aa-tRNA-synth_II/BPL/LPL"/>
</dbReference>
<dbReference type="Gene3D" id="3.30.930.10">
    <property type="entry name" value="Bira Bifunctional Protein, Domain 2"/>
    <property type="match status" value="1"/>
</dbReference>
<reference evidence="6 7" key="1">
    <citation type="submission" date="2016-07" db="EMBL/GenBank/DDBJ databases">
        <title>Pervasive Adenine N6-methylation of Active Genes in Fungi.</title>
        <authorList>
            <consortium name="DOE Joint Genome Institute"/>
            <person name="Mondo S.J."/>
            <person name="Dannebaum R.O."/>
            <person name="Kuo R.C."/>
            <person name="Labutti K."/>
            <person name="Haridas S."/>
            <person name="Kuo A."/>
            <person name="Salamov A."/>
            <person name="Ahrendt S.R."/>
            <person name="Lipzen A."/>
            <person name="Sullivan W."/>
            <person name="Andreopoulos W.B."/>
            <person name="Clum A."/>
            <person name="Lindquist E."/>
            <person name="Daum C."/>
            <person name="Ramamoorthy G.K."/>
            <person name="Gryganskyi A."/>
            <person name="Culley D."/>
            <person name="Magnuson J.K."/>
            <person name="James T.Y."/>
            <person name="O'Malley M.A."/>
            <person name="Stajich J.E."/>
            <person name="Spatafora J.W."/>
            <person name="Visel A."/>
            <person name="Grigoriev I.V."/>
        </authorList>
    </citation>
    <scope>NUCLEOTIDE SEQUENCE [LARGE SCALE GENOMIC DNA]</scope>
    <source>
        <strain evidence="6 7">PL171</strain>
    </source>
</reference>
<dbReference type="OrthoDB" id="201621at2759"/>
<sequence length="318" mass="35728">MTRPEVRAYRSLSTNPYLNLAIEEWLFRTTPPSSHILLLWRNSPCVCNVHHLAADSIPWLRRKSGGGTVFHDLGNSIYSIIEPRETFTRRKNAELVARVNERHDLVVDGKKVSGSAFKLTNTPVAQVLEGGSPKVGHKGRSKCSFASHQSARVLVTVDHGSFCEAVVDQFRKQHDLGYLKVETVDEQVVEREVKVREAYEELMSDDWKLGQTPEFVNEIDLVDAGLICNVSSRQGRITAIDFVPNPTLLSAKAEYLQDELFVAGMEDLKLCLQGKWYHPTAVHQAWCDLVQMQHGAISESHTAMVKIKRVADQLATLL</sequence>
<dbReference type="GO" id="GO:0005739">
    <property type="term" value="C:mitochondrion"/>
    <property type="evidence" value="ECO:0007669"/>
    <property type="project" value="TreeGrafter"/>
</dbReference>
<keyword evidence="7" id="KW-1185">Reference proteome</keyword>
<dbReference type="GO" id="GO:0009249">
    <property type="term" value="P:protein lipoylation"/>
    <property type="evidence" value="ECO:0007669"/>
    <property type="project" value="InterPro"/>
</dbReference>
<dbReference type="InterPro" id="IPR004143">
    <property type="entry name" value="BPL_LPL_catalytic"/>
</dbReference>
<evidence type="ECO:0000259" key="5">
    <source>
        <dbReference type="Pfam" id="PF21948"/>
    </source>
</evidence>
<comment type="similarity">
    <text evidence="3">Belongs to the LplA family.</text>
</comment>
<accession>A0A1Y2HW10</accession>
<dbReference type="Pfam" id="PF21948">
    <property type="entry name" value="LplA-B_cat"/>
    <property type="match status" value="1"/>
</dbReference>
<evidence type="ECO:0000256" key="4">
    <source>
        <dbReference type="ARBA" id="ARBA00015925"/>
    </source>
</evidence>
<comment type="caution">
    <text evidence="6">The sequence shown here is derived from an EMBL/GenBank/DDBJ whole genome shotgun (WGS) entry which is preliminary data.</text>
</comment>
<evidence type="ECO:0000256" key="2">
    <source>
        <dbReference type="ARBA" id="ARBA00005085"/>
    </source>
</evidence>
<evidence type="ECO:0000313" key="6">
    <source>
        <dbReference type="EMBL" id="ORZ38778.1"/>
    </source>
</evidence>
<proteinExistence type="inferred from homology"/>